<keyword evidence="7" id="KW-1185">Reference proteome</keyword>
<dbReference type="OrthoDB" id="9809772at2"/>
<organism evidence="6 7">
    <name type="scientific">Methyloceanibacter caenitepidi</name>
    <dbReference type="NCBI Taxonomy" id="1384459"/>
    <lineage>
        <taxon>Bacteria</taxon>
        <taxon>Pseudomonadati</taxon>
        <taxon>Pseudomonadota</taxon>
        <taxon>Alphaproteobacteria</taxon>
        <taxon>Hyphomicrobiales</taxon>
        <taxon>Hyphomicrobiaceae</taxon>
        <taxon>Methyloceanibacter</taxon>
    </lineage>
</organism>
<accession>A0A0A8JZM3</accession>
<name>A0A0A8JZM3_9HYPH</name>
<dbReference type="PANTHER" id="PTHR47506:SF1">
    <property type="entry name" value="HTH-TYPE TRANSCRIPTIONAL REGULATOR YJDC"/>
    <property type="match status" value="1"/>
</dbReference>
<dbReference type="PROSITE" id="PS50977">
    <property type="entry name" value="HTH_TETR_2"/>
    <property type="match status" value="1"/>
</dbReference>
<evidence type="ECO:0000256" key="1">
    <source>
        <dbReference type="ARBA" id="ARBA00023015"/>
    </source>
</evidence>
<dbReference type="SUPFAM" id="SSF46689">
    <property type="entry name" value="Homeodomain-like"/>
    <property type="match status" value="1"/>
</dbReference>
<reference evidence="6 7" key="1">
    <citation type="submission" date="2014-09" db="EMBL/GenBank/DDBJ databases">
        <title>Genome sequencing of Methyloceanibacter caenitepidi Gela4.</title>
        <authorList>
            <person name="Takeuchi M."/>
            <person name="Susumu S."/>
            <person name="Kamagata Y."/>
            <person name="Oshima K."/>
            <person name="Hattori M."/>
            <person name="Iwasaki W."/>
        </authorList>
    </citation>
    <scope>NUCLEOTIDE SEQUENCE [LARGE SCALE GENOMIC DNA]</scope>
    <source>
        <strain evidence="6 7">Gela4</strain>
    </source>
</reference>
<evidence type="ECO:0000313" key="7">
    <source>
        <dbReference type="Proteomes" id="UP000031643"/>
    </source>
</evidence>
<keyword evidence="3" id="KW-0804">Transcription</keyword>
<dbReference type="Proteomes" id="UP000031643">
    <property type="component" value="Chromosome"/>
</dbReference>
<dbReference type="KEGG" id="mcg:GL4_0545"/>
<dbReference type="InterPro" id="IPR011075">
    <property type="entry name" value="TetR_C"/>
</dbReference>
<evidence type="ECO:0000256" key="2">
    <source>
        <dbReference type="ARBA" id="ARBA00023125"/>
    </source>
</evidence>
<dbReference type="Pfam" id="PF00440">
    <property type="entry name" value="TetR_N"/>
    <property type="match status" value="1"/>
</dbReference>
<dbReference type="InterPro" id="IPR036271">
    <property type="entry name" value="Tet_transcr_reg_TetR-rel_C_sf"/>
</dbReference>
<dbReference type="Gene3D" id="1.10.357.10">
    <property type="entry name" value="Tetracycline Repressor, domain 2"/>
    <property type="match status" value="1"/>
</dbReference>
<dbReference type="RefSeq" id="WP_045364240.1">
    <property type="nucleotide sequence ID" value="NZ_AP014648.1"/>
</dbReference>
<dbReference type="GO" id="GO:0003677">
    <property type="term" value="F:DNA binding"/>
    <property type="evidence" value="ECO:0007669"/>
    <property type="project" value="UniProtKB-UniRule"/>
</dbReference>
<proteinExistence type="predicted"/>
<dbReference type="InterPro" id="IPR001647">
    <property type="entry name" value="HTH_TetR"/>
</dbReference>
<sequence>MSIGTRDLLLKEAEMLTRTRGYAAFSYADLAERVGIRKASVHHHFPTKEVLGVALIDGYLVEFKRALEKVLEEDTSARGRLAVYSGFFIDSLRDGLMPLCAALSAETAALPQSMRAQVSTFFELHLDWLSGVVRDGIADGEFRTDLDVRQTATMLLSVLEGASLVAWALKDSTRIKPTFAQALSSLSETGTL</sequence>
<feature type="DNA-binding region" description="H-T-H motif" evidence="4">
    <location>
        <begin position="26"/>
        <end position="45"/>
    </location>
</feature>
<keyword evidence="1" id="KW-0805">Transcription regulation</keyword>
<gene>
    <name evidence="6" type="ORF">GL4_0545</name>
</gene>
<evidence type="ECO:0000313" key="6">
    <source>
        <dbReference type="EMBL" id="BAQ16010.1"/>
    </source>
</evidence>
<dbReference type="AlphaFoldDB" id="A0A0A8JZM3"/>
<dbReference type="Pfam" id="PF16925">
    <property type="entry name" value="TetR_C_13"/>
    <property type="match status" value="1"/>
</dbReference>
<dbReference type="PANTHER" id="PTHR47506">
    <property type="entry name" value="TRANSCRIPTIONAL REGULATORY PROTEIN"/>
    <property type="match status" value="1"/>
</dbReference>
<evidence type="ECO:0000259" key="5">
    <source>
        <dbReference type="PROSITE" id="PS50977"/>
    </source>
</evidence>
<dbReference type="InterPro" id="IPR009057">
    <property type="entry name" value="Homeodomain-like_sf"/>
</dbReference>
<evidence type="ECO:0000256" key="3">
    <source>
        <dbReference type="ARBA" id="ARBA00023163"/>
    </source>
</evidence>
<dbReference type="EMBL" id="AP014648">
    <property type="protein sequence ID" value="BAQ16010.1"/>
    <property type="molecule type" value="Genomic_DNA"/>
</dbReference>
<feature type="domain" description="HTH tetR-type" evidence="5">
    <location>
        <begin position="3"/>
        <end position="63"/>
    </location>
</feature>
<dbReference type="HOGENOM" id="CLU_069356_28_4_5"/>
<dbReference type="SUPFAM" id="SSF48498">
    <property type="entry name" value="Tetracyclin repressor-like, C-terminal domain"/>
    <property type="match status" value="1"/>
</dbReference>
<protein>
    <submittedName>
        <fullName evidence="6">Transcriptional regulator, TetR family</fullName>
    </submittedName>
</protein>
<dbReference type="STRING" id="1384459.GL4_0545"/>
<keyword evidence="2 4" id="KW-0238">DNA-binding</keyword>
<dbReference type="PRINTS" id="PR00455">
    <property type="entry name" value="HTHTETR"/>
</dbReference>
<evidence type="ECO:0000256" key="4">
    <source>
        <dbReference type="PROSITE-ProRule" id="PRU00335"/>
    </source>
</evidence>